<feature type="transmembrane region" description="Helical" evidence="10">
    <location>
        <begin position="395"/>
        <end position="416"/>
    </location>
</feature>
<reference evidence="12" key="2">
    <citation type="submission" date="2020-08" db="EMBL/GenBank/DDBJ databases">
        <authorList>
            <person name="Chen M."/>
            <person name="Teng W."/>
            <person name="Zhao L."/>
            <person name="Hu C."/>
            <person name="Zhou Y."/>
            <person name="Han B."/>
            <person name="Song L."/>
            <person name="Shu W."/>
        </authorList>
    </citation>
    <scope>NUCLEOTIDE SEQUENCE</scope>
    <source>
        <strain evidence="12">FACHB-1375</strain>
    </source>
</reference>
<keyword evidence="10" id="KW-0812">Transmembrane</keyword>
<dbReference type="PANTHER" id="PTHR24363:SF0">
    <property type="entry name" value="SERINE_THREONINE KINASE LIKE DOMAIN CONTAINING 1"/>
    <property type="match status" value="1"/>
</dbReference>
<keyword evidence="4 9" id="KW-0547">Nucleotide-binding</keyword>
<dbReference type="Proteomes" id="UP000641646">
    <property type="component" value="Unassembled WGS sequence"/>
</dbReference>
<feature type="transmembrane region" description="Helical" evidence="10">
    <location>
        <begin position="437"/>
        <end position="468"/>
    </location>
</feature>
<accession>A0A926VJ10</accession>
<comment type="catalytic activity">
    <reaction evidence="8">
        <text>L-seryl-[protein] + ATP = O-phospho-L-seryl-[protein] + ADP + H(+)</text>
        <dbReference type="Rhea" id="RHEA:17989"/>
        <dbReference type="Rhea" id="RHEA-COMP:9863"/>
        <dbReference type="Rhea" id="RHEA-COMP:11604"/>
        <dbReference type="ChEBI" id="CHEBI:15378"/>
        <dbReference type="ChEBI" id="CHEBI:29999"/>
        <dbReference type="ChEBI" id="CHEBI:30616"/>
        <dbReference type="ChEBI" id="CHEBI:83421"/>
        <dbReference type="ChEBI" id="CHEBI:456216"/>
        <dbReference type="EC" id="2.7.11.1"/>
    </reaction>
</comment>
<dbReference type="InterPro" id="IPR017441">
    <property type="entry name" value="Protein_kinase_ATP_BS"/>
</dbReference>
<feature type="binding site" evidence="9">
    <location>
        <position position="83"/>
    </location>
    <ligand>
        <name>ATP</name>
        <dbReference type="ChEBI" id="CHEBI:30616"/>
    </ligand>
</feature>
<keyword evidence="3" id="KW-0808">Transferase</keyword>
<dbReference type="CDD" id="cd14014">
    <property type="entry name" value="STKc_PknB_like"/>
    <property type="match status" value="1"/>
</dbReference>
<dbReference type="SUPFAM" id="SSF56112">
    <property type="entry name" value="Protein kinase-like (PK-like)"/>
    <property type="match status" value="1"/>
</dbReference>
<dbReference type="InterPro" id="IPR020635">
    <property type="entry name" value="Tyr_kinase_cat_dom"/>
</dbReference>
<comment type="caution">
    <text evidence="12">The sequence shown here is derived from an EMBL/GenBank/DDBJ whole genome shotgun (WGS) entry which is preliminary data.</text>
</comment>
<dbReference type="InterPro" id="IPR011009">
    <property type="entry name" value="Kinase-like_dom_sf"/>
</dbReference>
<evidence type="ECO:0000256" key="1">
    <source>
        <dbReference type="ARBA" id="ARBA00012513"/>
    </source>
</evidence>
<keyword evidence="6 9" id="KW-0067">ATP-binding</keyword>
<dbReference type="GO" id="GO:0005524">
    <property type="term" value="F:ATP binding"/>
    <property type="evidence" value="ECO:0007669"/>
    <property type="project" value="UniProtKB-UniRule"/>
</dbReference>
<evidence type="ECO:0000313" key="12">
    <source>
        <dbReference type="EMBL" id="MBD2184742.1"/>
    </source>
</evidence>
<reference evidence="12" key="1">
    <citation type="journal article" date="2015" name="ISME J.">
        <title>Draft Genome Sequence of Streptomyces incarnatus NRRL8089, which Produces the Nucleoside Antibiotic Sinefungin.</title>
        <authorList>
            <person name="Oshima K."/>
            <person name="Hattori M."/>
            <person name="Shimizu H."/>
            <person name="Fukuda K."/>
            <person name="Nemoto M."/>
            <person name="Inagaki K."/>
            <person name="Tamura T."/>
        </authorList>
    </citation>
    <scope>NUCLEOTIDE SEQUENCE</scope>
    <source>
        <strain evidence="12">FACHB-1375</strain>
    </source>
</reference>
<dbReference type="Gene3D" id="1.10.510.10">
    <property type="entry name" value="Transferase(Phosphotransferase) domain 1"/>
    <property type="match status" value="1"/>
</dbReference>
<protein>
    <recommendedName>
        <fullName evidence="1">non-specific serine/threonine protein kinase</fullName>
        <ecNumber evidence="1">2.7.11.1</ecNumber>
    </recommendedName>
</protein>
<keyword evidence="10" id="KW-1133">Transmembrane helix</keyword>
<organism evidence="12 13">
    <name type="scientific">Aerosakkonema funiforme FACHB-1375</name>
    <dbReference type="NCBI Taxonomy" id="2949571"/>
    <lineage>
        <taxon>Bacteria</taxon>
        <taxon>Bacillati</taxon>
        <taxon>Cyanobacteriota</taxon>
        <taxon>Cyanophyceae</taxon>
        <taxon>Oscillatoriophycideae</taxon>
        <taxon>Aerosakkonematales</taxon>
        <taxon>Aerosakkonemataceae</taxon>
        <taxon>Aerosakkonema</taxon>
    </lineage>
</organism>
<dbReference type="RefSeq" id="WP_190471738.1">
    <property type="nucleotide sequence ID" value="NZ_JACJPW010000093.1"/>
</dbReference>
<dbReference type="InterPro" id="IPR000719">
    <property type="entry name" value="Prot_kinase_dom"/>
</dbReference>
<evidence type="ECO:0000256" key="8">
    <source>
        <dbReference type="ARBA" id="ARBA00048679"/>
    </source>
</evidence>
<evidence type="ECO:0000256" key="7">
    <source>
        <dbReference type="ARBA" id="ARBA00047899"/>
    </source>
</evidence>
<evidence type="ECO:0000313" key="13">
    <source>
        <dbReference type="Proteomes" id="UP000641646"/>
    </source>
</evidence>
<evidence type="ECO:0000256" key="5">
    <source>
        <dbReference type="ARBA" id="ARBA00022777"/>
    </source>
</evidence>
<evidence type="ECO:0000256" key="9">
    <source>
        <dbReference type="PROSITE-ProRule" id="PRU10141"/>
    </source>
</evidence>
<dbReference type="EMBL" id="JACJPW010000093">
    <property type="protein sequence ID" value="MBD2184742.1"/>
    <property type="molecule type" value="Genomic_DNA"/>
</dbReference>
<dbReference type="PROSITE" id="PS50011">
    <property type="entry name" value="PROTEIN_KINASE_DOM"/>
    <property type="match status" value="1"/>
</dbReference>
<dbReference type="PROSITE" id="PS00107">
    <property type="entry name" value="PROTEIN_KINASE_ATP"/>
    <property type="match status" value="1"/>
</dbReference>
<keyword evidence="2" id="KW-0723">Serine/threonine-protein kinase</keyword>
<evidence type="ECO:0000256" key="4">
    <source>
        <dbReference type="ARBA" id="ARBA00022741"/>
    </source>
</evidence>
<evidence type="ECO:0000256" key="10">
    <source>
        <dbReference type="SAM" id="Phobius"/>
    </source>
</evidence>
<dbReference type="SMART" id="SM00219">
    <property type="entry name" value="TyrKc"/>
    <property type="match status" value="1"/>
</dbReference>
<keyword evidence="5 12" id="KW-0418">Kinase</keyword>
<dbReference type="AlphaFoldDB" id="A0A926VJ10"/>
<evidence type="ECO:0000256" key="6">
    <source>
        <dbReference type="ARBA" id="ARBA00022840"/>
    </source>
</evidence>
<evidence type="ECO:0000256" key="3">
    <source>
        <dbReference type="ARBA" id="ARBA00022679"/>
    </source>
</evidence>
<dbReference type="Gene3D" id="3.30.200.20">
    <property type="entry name" value="Phosphorylase Kinase, domain 1"/>
    <property type="match status" value="1"/>
</dbReference>
<dbReference type="EC" id="2.7.11.1" evidence="1"/>
<dbReference type="GO" id="GO:0004713">
    <property type="term" value="F:protein tyrosine kinase activity"/>
    <property type="evidence" value="ECO:0007669"/>
    <property type="project" value="InterPro"/>
</dbReference>
<feature type="domain" description="Protein kinase" evidence="11">
    <location>
        <begin position="53"/>
        <end position="328"/>
    </location>
</feature>
<proteinExistence type="predicted"/>
<comment type="catalytic activity">
    <reaction evidence="7">
        <text>L-threonyl-[protein] + ATP = O-phospho-L-threonyl-[protein] + ADP + H(+)</text>
        <dbReference type="Rhea" id="RHEA:46608"/>
        <dbReference type="Rhea" id="RHEA-COMP:11060"/>
        <dbReference type="Rhea" id="RHEA-COMP:11605"/>
        <dbReference type="ChEBI" id="CHEBI:15378"/>
        <dbReference type="ChEBI" id="CHEBI:30013"/>
        <dbReference type="ChEBI" id="CHEBI:30616"/>
        <dbReference type="ChEBI" id="CHEBI:61977"/>
        <dbReference type="ChEBI" id="CHEBI:456216"/>
        <dbReference type="EC" id="2.7.11.1"/>
    </reaction>
</comment>
<dbReference type="Pfam" id="PF00069">
    <property type="entry name" value="Pkinase"/>
    <property type="match status" value="1"/>
</dbReference>
<keyword evidence="13" id="KW-1185">Reference proteome</keyword>
<dbReference type="GO" id="GO:0004674">
    <property type="term" value="F:protein serine/threonine kinase activity"/>
    <property type="evidence" value="ECO:0007669"/>
    <property type="project" value="UniProtKB-KW"/>
</dbReference>
<name>A0A926VJ10_9CYAN</name>
<sequence length="472" mass="53008">MSFITCSQGHQNPAAARFCSYCGEFLQSTHNSTTGVATSQTQLQPGTKLRDRYIIHYQLGQGGFGRTYLARDINRFNESVVIKELIPLAQGTYNLHKAEELFEREAAMLHKLKHPQIPHFWEFFREGQQLFIVQDYIQGQTYQSLLNRRLQRGECFSEAEIIQLFRQLLPVLSYLHHQGIIHRDIAPDNIICRDSDKLPVLIDLGGVKRIAINVAQQLAGGLDGFSSDNATRLGKVGYAPDEQIRMGIVAPYSDLYALGVTAIVLMTGKQPQESIDPQTMNWIWDKHLPSLSRQLKEILSRMLAAKPYERFQSAEEILEILETGHSSAQSSRLGAVTKVKTVLANNSGQGSIFDNSIKVPDEIQGWNWGAFFLPGVWCLTNRVWIGLVAWIDPTLLIFSLGMPWLVMGIVLGVKGNEWAWKSRQWRSISEFKAHQRAWAIAAWLILAIVLAVVLAIAVIFGLLLLAGISSSR</sequence>
<dbReference type="PANTHER" id="PTHR24363">
    <property type="entry name" value="SERINE/THREONINE PROTEIN KINASE"/>
    <property type="match status" value="1"/>
</dbReference>
<gene>
    <name evidence="12" type="ORF">H6G03_27345</name>
</gene>
<evidence type="ECO:0000256" key="2">
    <source>
        <dbReference type="ARBA" id="ARBA00022527"/>
    </source>
</evidence>
<keyword evidence="10" id="KW-0472">Membrane</keyword>
<evidence type="ECO:0000259" key="11">
    <source>
        <dbReference type="PROSITE" id="PS50011"/>
    </source>
</evidence>